<sequence>MPSGRTRWVALGALGVILAGVLTWALWPDPEPRQREYLDATACLLTDERGIAGEQARPVWAAMQDASVSSLVKVQFLEVMGPQTADNARTFVASLAGGKCGVVIAVGKPQIDAVTAAAKTYPNVRFVTVGGSATAANVTAVDDADAGALRAEITKQVTALVPAVPADS</sequence>
<evidence type="ECO:0000313" key="3">
    <source>
        <dbReference type="Proteomes" id="UP001500655"/>
    </source>
</evidence>
<evidence type="ECO:0000313" key="2">
    <source>
        <dbReference type="EMBL" id="GAA1763864.1"/>
    </source>
</evidence>
<keyword evidence="3" id="KW-1185">Reference proteome</keyword>
<keyword evidence="1" id="KW-1133">Transmembrane helix</keyword>
<reference evidence="3" key="1">
    <citation type="journal article" date="2019" name="Int. J. Syst. Evol. Microbiol.">
        <title>The Global Catalogue of Microorganisms (GCM) 10K type strain sequencing project: providing services to taxonomists for standard genome sequencing and annotation.</title>
        <authorList>
            <consortium name="The Broad Institute Genomics Platform"/>
            <consortium name="The Broad Institute Genome Sequencing Center for Infectious Disease"/>
            <person name="Wu L."/>
            <person name="Ma J."/>
        </authorList>
    </citation>
    <scope>NUCLEOTIDE SEQUENCE [LARGE SCALE GENOMIC DNA]</scope>
    <source>
        <strain evidence="3">JCM 13249</strain>
    </source>
</reference>
<comment type="caution">
    <text evidence="2">The sequence shown here is derived from an EMBL/GenBank/DDBJ whole genome shotgun (WGS) entry which is preliminary data.</text>
</comment>
<evidence type="ECO:0008006" key="4">
    <source>
        <dbReference type="Google" id="ProtNLM"/>
    </source>
</evidence>
<keyword evidence="1" id="KW-0812">Transmembrane</keyword>
<dbReference type="Gene3D" id="3.40.50.2300">
    <property type="match status" value="1"/>
</dbReference>
<evidence type="ECO:0000256" key="1">
    <source>
        <dbReference type="SAM" id="Phobius"/>
    </source>
</evidence>
<organism evidence="2 3">
    <name type="scientific">Luedemannella helvata</name>
    <dbReference type="NCBI Taxonomy" id="349315"/>
    <lineage>
        <taxon>Bacteria</taxon>
        <taxon>Bacillati</taxon>
        <taxon>Actinomycetota</taxon>
        <taxon>Actinomycetes</taxon>
        <taxon>Micromonosporales</taxon>
        <taxon>Micromonosporaceae</taxon>
        <taxon>Luedemannella</taxon>
    </lineage>
</organism>
<protein>
    <recommendedName>
        <fullName evidence="4">BMP family ABC transporter substrate-binding protein</fullName>
    </recommendedName>
</protein>
<proteinExistence type="predicted"/>
<keyword evidence="1" id="KW-0472">Membrane</keyword>
<accession>A0ABP4WV98</accession>
<name>A0ABP4WV98_9ACTN</name>
<dbReference type="EMBL" id="BAAALS010000019">
    <property type="protein sequence ID" value="GAA1763864.1"/>
    <property type="molecule type" value="Genomic_DNA"/>
</dbReference>
<gene>
    <name evidence="2" type="ORF">GCM10009681_38670</name>
</gene>
<dbReference type="Proteomes" id="UP001500655">
    <property type="component" value="Unassembled WGS sequence"/>
</dbReference>
<feature type="transmembrane region" description="Helical" evidence="1">
    <location>
        <begin position="6"/>
        <end position="27"/>
    </location>
</feature>